<gene>
    <name evidence="2" type="ORF">DOP62_08850</name>
</gene>
<reference evidence="2 3" key="1">
    <citation type="journal article" date="2018" name="Sci. Rep.">
        <title>Genome Features and Biochemical Characteristics of a Robust, Fast Growing and Naturally Transformable Cyanobacterium Synechococcus elongatus PCC 11801 Isolated from India.</title>
        <authorList>
            <person name="Jaiswal D."/>
            <person name="Sengupta A."/>
            <person name="Sohoni S."/>
            <person name="Sengupta S."/>
            <person name="Phadnavis A.G."/>
            <person name="Pakrasi H.B."/>
            <person name="Wangikar P.P."/>
        </authorList>
    </citation>
    <scope>NUCLEOTIDE SEQUENCE [LARGE SCALE GENOMIC DNA]</scope>
    <source>
        <strain evidence="2 3">PCC 11801</strain>
    </source>
</reference>
<evidence type="ECO:0000256" key="1">
    <source>
        <dbReference type="SAM" id="Phobius"/>
    </source>
</evidence>
<organism evidence="2 3">
    <name type="scientific">Synechococcus elongatus PCC 11801</name>
    <dbReference type="NCBI Taxonomy" id="2219813"/>
    <lineage>
        <taxon>Bacteria</taxon>
        <taxon>Bacillati</taxon>
        <taxon>Cyanobacteriota</taxon>
        <taxon>Cyanophyceae</taxon>
        <taxon>Synechococcales</taxon>
        <taxon>Synechococcaceae</taxon>
        <taxon>Synechococcus</taxon>
    </lineage>
</organism>
<protein>
    <submittedName>
        <fullName evidence="2">Uncharacterized protein</fullName>
    </submittedName>
</protein>
<evidence type="ECO:0000313" key="3">
    <source>
        <dbReference type="Proteomes" id="UP000267249"/>
    </source>
</evidence>
<sequence>MKFFSHRLYRHQQSYYQRCRSHQGSSIVEVLVSAILLTIVATGTVGAIQITAQTSSFSRVNQFTSSRIVSDVEQARAIANQLCRASDNNYDLENSCAGSVTLQTLCNPSSTPSFAEAIAAQLPAFNENGWPNNRGILQGSRIDQDLDTSQQTVLVLNYRDRDNNNRLVKQTEVIPPALAYCPCSVDNPISNSDGGVAICRS</sequence>
<keyword evidence="1" id="KW-0472">Membrane</keyword>
<feature type="transmembrane region" description="Helical" evidence="1">
    <location>
        <begin position="27"/>
        <end position="48"/>
    </location>
</feature>
<evidence type="ECO:0000313" key="2">
    <source>
        <dbReference type="EMBL" id="AZB72805.2"/>
    </source>
</evidence>
<name>A0AAN1UUM1_SYNEL</name>
<keyword evidence="1" id="KW-1133">Transmembrane helix</keyword>
<dbReference type="Proteomes" id="UP000267249">
    <property type="component" value="Chromosome"/>
</dbReference>
<dbReference type="AlphaFoldDB" id="A0AAN1UUM1"/>
<dbReference type="EMBL" id="CP030139">
    <property type="protein sequence ID" value="AZB72805.2"/>
    <property type="molecule type" value="Genomic_DNA"/>
</dbReference>
<accession>A0AAN1UUM1</accession>
<keyword evidence="1" id="KW-0812">Transmembrane</keyword>
<dbReference type="RefSeq" id="WP_208673056.1">
    <property type="nucleotide sequence ID" value="NZ_CP030139.2"/>
</dbReference>
<proteinExistence type="predicted"/>